<dbReference type="EMBL" id="CDMK01000001">
    <property type="protein sequence ID" value="CRI33626.1"/>
    <property type="molecule type" value="Genomic_DNA"/>
</dbReference>
<protein>
    <submittedName>
        <fullName evidence="1">Uncharacterized protein</fullName>
    </submittedName>
</protein>
<gene>
    <name evidence="1" type="ORF">HHE01_08300</name>
</gene>
<reference evidence="2" key="1">
    <citation type="submission" date="2014-12" db="EMBL/GenBank/DDBJ databases">
        <authorList>
            <person name="Smet A."/>
        </authorList>
    </citation>
    <scope>NUCLEOTIDE SEQUENCE [LARGE SCALE GENOMIC DNA]</scope>
</reference>
<accession>A0A0K2Y3D0</accession>
<sequence length="147" mass="16957">MRLCLHLALCTLFAPPLFAEFSLQAVDDAVREMAIYQVSVREDIALFNDQLNRAIAKIHKDQDTETRKEADLLKESTMLYQVLQDYYSKDSVLFDYSRGLFEGYNAILKEVLQVPHLAPLIPLLHEIVHQLQTMAKLEHKLNTLLND</sequence>
<dbReference type="GeneID" id="76196305"/>
<name>A0A0K2Y3D0_HELHE</name>
<organism evidence="1 2">
    <name type="scientific">Helicobacter heilmannii</name>
    <dbReference type="NCBI Taxonomy" id="35817"/>
    <lineage>
        <taxon>Bacteria</taxon>
        <taxon>Pseudomonadati</taxon>
        <taxon>Campylobacterota</taxon>
        <taxon>Epsilonproteobacteria</taxon>
        <taxon>Campylobacterales</taxon>
        <taxon>Helicobacteraceae</taxon>
        <taxon>Helicobacter</taxon>
    </lineage>
</organism>
<proteinExistence type="predicted"/>
<dbReference type="AlphaFoldDB" id="A0A0K2Y3D0"/>
<keyword evidence="2" id="KW-1185">Reference proteome</keyword>
<evidence type="ECO:0000313" key="1">
    <source>
        <dbReference type="EMBL" id="CRI33626.1"/>
    </source>
</evidence>
<evidence type="ECO:0000313" key="2">
    <source>
        <dbReference type="Proteomes" id="UP000046090"/>
    </source>
</evidence>
<dbReference type="Proteomes" id="UP000046090">
    <property type="component" value="Unassembled WGS sequence"/>
</dbReference>
<dbReference type="RefSeq" id="WP_015107483.1">
    <property type="nucleotide sequence ID" value="NZ_AP026684.1"/>
</dbReference>